<gene>
    <name evidence="2" type="ORF">DU478_15560</name>
</gene>
<organism evidence="2 3">
    <name type="scientific">Thalassococcus profundi</name>
    <dbReference type="NCBI Taxonomy" id="2282382"/>
    <lineage>
        <taxon>Bacteria</taxon>
        <taxon>Pseudomonadati</taxon>
        <taxon>Pseudomonadota</taxon>
        <taxon>Alphaproteobacteria</taxon>
        <taxon>Rhodobacterales</taxon>
        <taxon>Roseobacteraceae</taxon>
        <taxon>Thalassococcus</taxon>
    </lineage>
</organism>
<dbReference type="Proteomes" id="UP000253977">
    <property type="component" value="Unassembled WGS sequence"/>
</dbReference>
<accession>A0A369TJ70</accession>
<sequence>MEPDLSLVLGLVIGVFAIPAIVSAMSDGRAPRVASIAVLISGGLIVYAINAKEGGYRMGDVPKVIYRVVGQFTG</sequence>
<keyword evidence="1" id="KW-1133">Transmembrane helix</keyword>
<protein>
    <recommendedName>
        <fullName evidence="4">50S ribosomal protein L35</fullName>
    </recommendedName>
</protein>
<dbReference type="RefSeq" id="WP_114511888.1">
    <property type="nucleotide sequence ID" value="NZ_QPMK01000013.1"/>
</dbReference>
<evidence type="ECO:0000313" key="2">
    <source>
        <dbReference type="EMBL" id="RDD65318.1"/>
    </source>
</evidence>
<evidence type="ECO:0008006" key="4">
    <source>
        <dbReference type="Google" id="ProtNLM"/>
    </source>
</evidence>
<keyword evidence="1" id="KW-0812">Transmembrane</keyword>
<evidence type="ECO:0000256" key="1">
    <source>
        <dbReference type="SAM" id="Phobius"/>
    </source>
</evidence>
<reference evidence="2 3" key="1">
    <citation type="submission" date="2018-07" db="EMBL/GenBank/DDBJ databases">
        <title>Thalassococcus profundi sp. nov., a marine bacterium isolated from deep seawater of Okinawa Trough.</title>
        <authorList>
            <person name="Yu M."/>
        </authorList>
    </citation>
    <scope>NUCLEOTIDE SEQUENCE [LARGE SCALE GENOMIC DNA]</scope>
    <source>
        <strain evidence="2 3">WRAS1</strain>
    </source>
</reference>
<dbReference type="EMBL" id="QPMK01000013">
    <property type="protein sequence ID" value="RDD65318.1"/>
    <property type="molecule type" value="Genomic_DNA"/>
</dbReference>
<name>A0A369TJ70_9RHOB</name>
<dbReference type="AlphaFoldDB" id="A0A369TJ70"/>
<feature type="transmembrane region" description="Helical" evidence="1">
    <location>
        <begin position="7"/>
        <end position="26"/>
    </location>
</feature>
<feature type="transmembrane region" description="Helical" evidence="1">
    <location>
        <begin position="32"/>
        <end position="49"/>
    </location>
</feature>
<evidence type="ECO:0000313" key="3">
    <source>
        <dbReference type="Proteomes" id="UP000253977"/>
    </source>
</evidence>
<keyword evidence="1" id="KW-0472">Membrane</keyword>
<proteinExistence type="predicted"/>
<keyword evidence="3" id="KW-1185">Reference proteome</keyword>
<dbReference type="OrthoDB" id="7875801at2"/>
<comment type="caution">
    <text evidence="2">The sequence shown here is derived from an EMBL/GenBank/DDBJ whole genome shotgun (WGS) entry which is preliminary data.</text>
</comment>